<evidence type="ECO:0008006" key="3">
    <source>
        <dbReference type="Google" id="ProtNLM"/>
    </source>
</evidence>
<dbReference type="Proteomes" id="UP000490821">
    <property type="component" value="Unassembled WGS sequence"/>
</dbReference>
<dbReference type="AlphaFoldDB" id="A0A829ZE67"/>
<dbReference type="EMBL" id="BLMI01000288">
    <property type="protein sequence ID" value="GFI42262.1"/>
    <property type="molecule type" value="Genomic_DNA"/>
</dbReference>
<gene>
    <name evidence="1" type="ORF">IMSAGC017_02309</name>
</gene>
<proteinExistence type="predicted"/>
<accession>A0A829ZE67</accession>
<protein>
    <recommendedName>
        <fullName evidence="3">Phage P2 GpU</fullName>
    </recommendedName>
</protein>
<evidence type="ECO:0000313" key="1">
    <source>
        <dbReference type="EMBL" id="GFI42262.1"/>
    </source>
</evidence>
<reference evidence="1 2" key="1">
    <citation type="journal article" date="2020" name="Microbiome">
        <title>Single-cell genomics of uncultured bacteria reveals dietary fiber responders in the mouse gut microbiota.</title>
        <authorList>
            <person name="Chijiiwa R."/>
            <person name="Hosokawa M."/>
            <person name="Kogawa M."/>
            <person name="Nishikawa Y."/>
            <person name="Ide K."/>
            <person name="Sakanashi C."/>
            <person name="Takahashi K."/>
            <person name="Takeyama H."/>
        </authorList>
    </citation>
    <scope>NUCLEOTIDE SEQUENCE [LARGE SCALE GENOMIC DNA]</scope>
    <source>
        <strain evidence="1">IMSAGC_017</strain>
    </source>
</reference>
<evidence type="ECO:0000313" key="2">
    <source>
        <dbReference type="Proteomes" id="UP000490821"/>
    </source>
</evidence>
<organism evidence="1 2">
    <name type="scientific">Thomasclavelia cocleata</name>
    <dbReference type="NCBI Taxonomy" id="69824"/>
    <lineage>
        <taxon>Bacteria</taxon>
        <taxon>Bacillati</taxon>
        <taxon>Bacillota</taxon>
        <taxon>Erysipelotrichia</taxon>
        <taxon>Erysipelotrichales</taxon>
        <taxon>Coprobacillaceae</taxon>
        <taxon>Thomasclavelia</taxon>
    </lineage>
</organism>
<dbReference type="RefSeq" id="WP_171332543.1">
    <property type="nucleotide sequence ID" value="NZ_BLMI01000288.1"/>
</dbReference>
<dbReference type="InterPro" id="IPR009734">
    <property type="entry name" value="Myoviridae_GpU"/>
</dbReference>
<name>A0A829ZE67_9FIRM</name>
<dbReference type="Pfam" id="PF06995">
    <property type="entry name" value="Phage_P2_GpU"/>
    <property type="match status" value="1"/>
</dbReference>
<comment type="caution">
    <text evidence="1">The sequence shown here is derived from an EMBL/GenBank/DDBJ whole genome shotgun (WGS) entry which is preliminary data.</text>
</comment>
<sequence length="133" mass="15181">MAKIGSFGDLVFSVSENTVKTFDGMNWDFSADYATHDRHIKADLLEYMGPGIESISFSMVLSVFLGVNPLKEIKKLRKMVRKGYAERLVIGGKVYGSYKWVMQKGTVDFQRFDNKGNLWAAKIKVTLKEYPKR</sequence>